<evidence type="ECO:0000313" key="2">
    <source>
        <dbReference type="EMBL" id="GMT01658.1"/>
    </source>
</evidence>
<dbReference type="SUPFAM" id="SSF49599">
    <property type="entry name" value="TRAF domain-like"/>
    <property type="match status" value="1"/>
</dbReference>
<feature type="non-terminal residue" evidence="2">
    <location>
        <position position="1"/>
    </location>
</feature>
<sequence>DSLSVMEKGDATASVVANDPLSGVIRIEVDNVSALDLNGRYTPEHEVEGVPWRVNVCKYPSGHLGVFLGHCNNASNIWSIDVSATVSLFKNDGKANPLIKKINKTFNHGTPENWGYSKFILWEELIDKNKDSVKDDKLTIEVRFTLSNIIGFRMIPRVD</sequence>
<organism evidence="2 3">
    <name type="scientific">Pristionchus entomophagus</name>
    <dbReference type="NCBI Taxonomy" id="358040"/>
    <lineage>
        <taxon>Eukaryota</taxon>
        <taxon>Metazoa</taxon>
        <taxon>Ecdysozoa</taxon>
        <taxon>Nematoda</taxon>
        <taxon>Chromadorea</taxon>
        <taxon>Rhabditida</taxon>
        <taxon>Rhabditina</taxon>
        <taxon>Diplogasteromorpha</taxon>
        <taxon>Diplogasteroidea</taxon>
        <taxon>Neodiplogasteridae</taxon>
        <taxon>Pristionchus</taxon>
    </lineage>
</organism>
<proteinExistence type="predicted"/>
<dbReference type="EMBL" id="BTSX01000005">
    <property type="protein sequence ID" value="GMT01658.1"/>
    <property type="molecule type" value="Genomic_DNA"/>
</dbReference>
<dbReference type="InterPro" id="IPR002083">
    <property type="entry name" value="MATH/TRAF_dom"/>
</dbReference>
<dbReference type="PANTHER" id="PTHR47022">
    <property type="entry name" value="BTB AND MATH DOMAIN-CONTAINING PROTEIN 36-RELATED"/>
    <property type="match status" value="1"/>
</dbReference>
<protein>
    <recommendedName>
        <fullName evidence="1">MATH domain-containing protein</fullName>
    </recommendedName>
</protein>
<dbReference type="SMART" id="SM00061">
    <property type="entry name" value="MATH"/>
    <property type="match status" value="1"/>
</dbReference>
<comment type="caution">
    <text evidence="2">The sequence shown here is derived from an EMBL/GenBank/DDBJ whole genome shotgun (WGS) entry which is preliminary data.</text>
</comment>
<name>A0AAV5U5K7_9BILA</name>
<keyword evidence="3" id="KW-1185">Reference proteome</keyword>
<reference evidence="2" key="1">
    <citation type="submission" date="2023-10" db="EMBL/GenBank/DDBJ databases">
        <title>Genome assembly of Pristionchus species.</title>
        <authorList>
            <person name="Yoshida K."/>
            <person name="Sommer R.J."/>
        </authorList>
    </citation>
    <scope>NUCLEOTIDE SEQUENCE</scope>
    <source>
        <strain evidence="2">RS0144</strain>
    </source>
</reference>
<dbReference type="Proteomes" id="UP001432027">
    <property type="component" value="Unassembled WGS sequence"/>
</dbReference>
<evidence type="ECO:0000313" key="3">
    <source>
        <dbReference type="Proteomes" id="UP001432027"/>
    </source>
</evidence>
<feature type="domain" description="MATH" evidence="1">
    <location>
        <begin position="22"/>
        <end position="144"/>
    </location>
</feature>
<accession>A0AAV5U5K7</accession>
<dbReference type="AlphaFoldDB" id="A0AAV5U5K7"/>
<dbReference type="InterPro" id="IPR008974">
    <property type="entry name" value="TRAF-like"/>
</dbReference>
<dbReference type="Gene3D" id="2.60.210.10">
    <property type="entry name" value="Apoptosis, Tumor Necrosis Factor Receptor Associated Protein 2, Chain A"/>
    <property type="match status" value="1"/>
</dbReference>
<feature type="non-terminal residue" evidence="2">
    <location>
        <position position="159"/>
    </location>
</feature>
<evidence type="ECO:0000259" key="1">
    <source>
        <dbReference type="PROSITE" id="PS50144"/>
    </source>
</evidence>
<dbReference type="Pfam" id="PF00917">
    <property type="entry name" value="MATH"/>
    <property type="match status" value="1"/>
</dbReference>
<dbReference type="PROSITE" id="PS50144">
    <property type="entry name" value="MATH"/>
    <property type="match status" value="1"/>
</dbReference>
<dbReference type="PANTHER" id="PTHR47022:SF1">
    <property type="entry name" value="BTB AND MATH DOMAIN-CONTAINING PROTEIN 36-RELATED"/>
    <property type="match status" value="1"/>
</dbReference>
<gene>
    <name evidence="2" type="ORF">PENTCL1PPCAC_23832</name>
</gene>